<feature type="coiled-coil region" evidence="1">
    <location>
        <begin position="119"/>
        <end position="146"/>
    </location>
</feature>
<comment type="caution">
    <text evidence="2">The sequence shown here is derived from an EMBL/GenBank/DDBJ whole genome shotgun (WGS) entry which is preliminary data.</text>
</comment>
<accession>A0A7Z9E164</accession>
<dbReference type="Proteomes" id="UP000184550">
    <property type="component" value="Unassembled WGS sequence"/>
</dbReference>
<proteinExistence type="predicted"/>
<organism evidence="2 3">
    <name type="scientific">Planktothrix serta PCC 8927</name>
    <dbReference type="NCBI Taxonomy" id="671068"/>
    <lineage>
        <taxon>Bacteria</taxon>
        <taxon>Bacillati</taxon>
        <taxon>Cyanobacteriota</taxon>
        <taxon>Cyanophyceae</taxon>
        <taxon>Oscillatoriophycideae</taxon>
        <taxon>Oscillatoriales</taxon>
        <taxon>Microcoleaceae</taxon>
        <taxon>Planktothrix</taxon>
    </lineage>
</organism>
<dbReference type="EMBL" id="CZCU02000146">
    <property type="protein sequence ID" value="VXD20775.1"/>
    <property type="molecule type" value="Genomic_DNA"/>
</dbReference>
<keyword evidence="1" id="KW-0175">Coiled coil</keyword>
<sequence>MAEITKEEMRERLGNIDQIRDIIFGSQLRDYNSRFEKIESDLGLLQQDIQDRVEQLKTILTAEIKSSVENLDKKIKTLGLNSQEELTDLRQQGDRLNRKFSSSIEALDEALDQQTTSLREELGQTRDQLQEEVRNLKNQVLEELDRRFSLLTEVKVSRDDMAEVLFEVGMRLKGTEFAPAIKQAAEEKTGGFALPEHHL</sequence>
<protein>
    <recommendedName>
        <fullName evidence="4">Chromosome partition protein Smc</fullName>
    </recommendedName>
</protein>
<dbReference type="Gene3D" id="1.20.120.20">
    <property type="entry name" value="Apolipoprotein"/>
    <property type="match status" value="1"/>
</dbReference>
<keyword evidence="3" id="KW-1185">Reference proteome</keyword>
<dbReference type="AlphaFoldDB" id="A0A7Z9E164"/>
<gene>
    <name evidence="2" type="ORF">PL8927_70006</name>
</gene>
<dbReference type="OrthoDB" id="5623405at2"/>
<evidence type="ECO:0000256" key="1">
    <source>
        <dbReference type="SAM" id="Coils"/>
    </source>
</evidence>
<evidence type="ECO:0000313" key="3">
    <source>
        <dbReference type="Proteomes" id="UP000184550"/>
    </source>
</evidence>
<name>A0A7Z9E164_9CYAN</name>
<reference evidence="2" key="1">
    <citation type="submission" date="2019-10" db="EMBL/GenBank/DDBJ databases">
        <authorList>
            <consortium name="Genoscope - CEA"/>
            <person name="William W."/>
        </authorList>
    </citation>
    <scope>NUCLEOTIDE SEQUENCE [LARGE SCALE GENOMIC DNA]</scope>
    <source>
        <strain evidence="2">BBR_PRJEB10992</strain>
    </source>
</reference>
<evidence type="ECO:0008006" key="4">
    <source>
        <dbReference type="Google" id="ProtNLM"/>
    </source>
</evidence>
<dbReference type="SUPFAM" id="SSF58113">
    <property type="entry name" value="Apolipoprotein A-I"/>
    <property type="match status" value="1"/>
</dbReference>
<dbReference type="RefSeq" id="WP_083616929.1">
    <property type="nucleotide sequence ID" value="NZ_LR734826.1"/>
</dbReference>
<evidence type="ECO:0000313" key="2">
    <source>
        <dbReference type="EMBL" id="VXD20775.1"/>
    </source>
</evidence>